<feature type="region of interest" description="Disordered" evidence="1">
    <location>
        <begin position="1"/>
        <end position="27"/>
    </location>
</feature>
<dbReference type="EMBL" id="CP086717">
    <property type="protein sequence ID" value="WOO83115.1"/>
    <property type="molecule type" value="Genomic_DNA"/>
</dbReference>
<gene>
    <name evidence="2" type="ORF">LOC62_04G006596</name>
</gene>
<keyword evidence="3" id="KW-1185">Reference proteome</keyword>
<feature type="region of interest" description="Disordered" evidence="1">
    <location>
        <begin position="414"/>
        <end position="437"/>
    </location>
</feature>
<protein>
    <recommendedName>
        <fullName evidence="4">Fucose-specific lectin</fullName>
    </recommendedName>
</protein>
<proteinExistence type="predicted"/>
<evidence type="ECO:0000256" key="1">
    <source>
        <dbReference type="SAM" id="MobiDB-lite"/>
    </source>
</evidence>
<dbReference type="SUPFAM" id="SSF89372">
    <property type="entry name" value="Fucose-specific lectin"/>
    <property type="match status" value="1"/>
</dbReference>
<reference evidence="2" key="1">
    <citation type="submission" date="2023-10" db="EMBL/GenBank/DDBJ databases">
        <authorList>
            <person name="Noh H."/>
        </authorList>
    </citation>
    <scope>NUCLEOTIDE SEQUENCE</scope>
    <source>
        <strain evidence="2">DUCC4014</strain>
    </source>
</reference>
<organism evidence="2 3">
    <name type="scientific">Vanrija pseudolonga</name>
    <dbReference type="NCBI Taxonomy" id="143232"/>
    <lineage>
        <taxon>Eukaryota</taxon>
        <taxon>Fungi</taxon>
        <taxon>Dikarya</taxon>
        <taxon>Basidiomycota</taxon>
        <taxon>Agaricomycotina</taxon>
        <taxon>Tremellomycetes</taxon>
        <taxon>Trichosporonales</taxon>
        <taxon>Trichosporonaceae</taxon>
        <taxon>Vanrija</taxon>
    </lineage>
</organism>
<name>A0AAF1BM69_9TREE</name>
<dbReference type="Proteomes" id="UP000827549">
    <property type="component" value="Chromosome 4"/>
</dbReference>
<evidence type="ECO:0000313" key="3">
    <source>
        <dbReference type="Proteomes" id="UP000827549"/>
    </source>
</evidence>
<dbReference type="GeneID" id="87809818"/>
<feature type="compositionally biased region" description="Pro residues" evidence="1">
    <location>
        <begin position="425"/>
        <end position="437"/>
    </location>
</feature>
<feature type="compositionally biased region" description="Polar residues" evidence="1">
    <location>
        <begin position="8"/>
        <end position="18"/>
    </location>
</feature>
<dbReference type="RefSeq" id="XP_062629147.1">
    <property type="nucleotide sequence ID" value="XM_062773163.1"/>
</dbReference>
<dbReference type="AlphaFoldDB" id="A0AAF1BM69"/>
<evidence type="ECO:0008006" key="4">
    <source>
        <dbReference type="Google" id="ProtNLM"/>
    </source>
</evidence>
<evidence type="ECO:0000313" key="2">
    <source>
        <dbReference type="EMBL" id="WOO83115.1"/>
    </source>
</evidence>
<sequence length="551" mass="58056">MRCDGQSPKDTQAVTTAPTAYLPPNSPPMPSNQVVAISRDATAAGLHLDLFALGADGAVYTSWRVPGGEYTGASHEWLRLGHPPAGPLRAGTALTAVSRARDYIDVFVVAGDGNAYRASWAGTWGQWENISTALEHKFEPGASIAAVLRSPRHVDLFAVANGEVVTAFLVDGALTSAGQWYPLWRGADGPLNPGASIATASGGENDLVIFTSTGRDSVWARRWDGSWGLWHRVPFFRNTSREGPYVAAGAPLAVVCTAQQYRLYTVVEDARGARVGFATTGTGREHWPSFWGAGVLGGDDTPGHLAASSPVSAALEQAGDECAVRVAAFSTTGHALTVVNDTFPHEWEDAGGSFPPGSALALVPAARGSCHLFGVTNGRVYTRDVLNDRVVGEWRCIGGERGVRFVDASDAAATVPPSTGSAMPAPAPQPAAPPPAPPLDRKVFALRCAGGILETQGRGYPANTQLTLLVNWSYNDTVITDGGYDAIPIGRADADGNWTSKDDISGPLRSWFLDRKLSGVGVPLTLQVNARDESGKVAQKEARLYNIGFSA</sequence>
<dbReference type="Gene3D" id="2.120.10.70">
    <property type="entry name" value="Fucose-specific lectin"/>
    <property type="match status" value="1"/>
</dbReference>
<accession>A0AAF1BM69</accession>